<dbReference type="GO" id="GO:0030435">
    <property type="term" value="P:sporulation resulting in formation of a cellular spore"/>
    <property type="evidence" value="ECO:0007669"/>
    <property type="project" value="InterPro"/>
</dbReference>
<keyword evidence="2" id="KW-0167">Capsid protein</keyword>
<sequence length="125" mass="13645">MSDRIEQSAEQMNKEVQISEELIHIMNSCDVKVSTTDTKAAVSLQASLQAAIALIITISIADSSQAEKITQDLLQSTKIKQESIQKVVIDNSQGVNVTTTDTQVALNIQLLLQLLLALIVRLDIL</sequence>
<reference evidence="2 3" key="1">
    <citation type="journal article" date="2019" name="Int. J. Syst. Evol. Microbiol.">
        <title>Anaerobacillus alkaliphilus sp. nov., a novel alkaliphilic and moderately halophilic bacterium.</title>
        <authorList>
            <person name="Borsodi A.K."/>
            <person name="Aszalos J.M."/>
            <person name="Bihari P."/>
            <person name="Nagy I."/>
            <person name="Schumann P."/>
            <person name="Sproer C."/>
            <person name="Kovacs A.L."/>
            <person name="Boka K."/>
            <person name="Dobosy P."/>
            <person name="Ovari M."/>
            <person name="Szili-Kovacs T."/>
            <person name="Toth E."/>
        </authorList>
    </citation>
    <scope>NUCLEOTIDE SEQUENCE [LARGE SCALE GENOMIC DNA]</scope>
    <source>
        <strain evidence="2 3">B16-10</strain>
    </source>
</reference>
<feature type="domain" description="Spore coat protein X/V" evidence="1">
    <location>
        <begin position="67"/>
        <end position="124"/>
    </location>
</feature>
<evidence type="ECO:0000313" key="2">
    <source>
        <dbReference type="EMBL" id="RXI98668.1"/>
    </source>
</evidence>
<evidence type="ECO:0000259" key="1">
    <source>
        <dbReference type="Pfam" id="PF07552"/>
    </source>
</evidence>
<dbReference type="InterPro" id="IPR011428">
    <property type="entry name" value="Spore_coat_X/V"/>
</dbReference>
<feature type="domain" description="Spore coat protein X/V" evidence="1">
    <location>
        <begin position="3"/>
        <end position="60"/>
    </location>
</feature>
<dbReference type="OrthoDB" id="2680713at2"/>
<evidence type="ECO:0000313" key="3">
    <source>
        <dbReference type="Proteomes" id="UP000290649"/>
    </source>
</evidence>
<name>A0A4Q0VQY5_9BACI</name>
<dbReference type="RefSeq" id="WP_129080021.1">
    <property type="nucleotide sequence ID" value="NZ_QOUX01000046.1"/>
</dbReference>
<proteinExistence type="predicted"/>
<keyword evidence="2" id="KW-0946">Virion</keyword>
<dbReference type="GO" id="GO:0031160">
    <property type="term" value="C:spore wall"/>
    <property type="evidence" value="ECO:0007669"/>
    <property type="project" value="InterPro"/>
</dbReference>
<accession>A0A4Q0VQY5</accession>
<dbReference type="AlphaFoldDB" id="A0A4Q0VQY5"/>
<organism evidence="2 3">
    <name type="scientific">Anaerobacillus alkaliphilus</name>
    <dbReference type="NCBI Taxonomy" id="1548597"/>
    <lineage>
        <taxon>Bacteria</taxon>
        <taxon>Bacillati</taxon>
        <taxon>Bacillota</taxon>
        <taxon>Bacilli</taxon>
        <taxon>Bacillales</taxon>
        <taxon>Bacillaceae</taxon>
        <taxon>Anaerobacillus</taxon>
    </lineage>
</organism>
<dbReference type="Proteomes" id="UP000290649">
    <property type="component" value="Unassembled WGS sequence"/>
</dbReference>
<keyword evidence="3" id="KW-1185">Reference proteome</keyword>
<dbReference type="EMBL" id="QOUX01000046">
    <property type="protein sequence ID" value="RXI98668.1"/>
    <property type="molecule type" value="Genomic_DNA"/>
</dbReference>
<gene>
    <name evidence="2" type="ORF">DS745_20365</name>
</gene>
<protein>
    <submittedName>
        <fullName evidence="2">Spore coat protein</fullName>
    </submittedName>
</protein>
<dbReference type="Pfam" id="PF07552">
    <property type="entry name" value="Coat_X"/>
    <property type="match status" value="2"/>
</dbReference>
<comment type="caution">
    <text evidence="2">The sequence shown here is derived from an EMBL/GenBank/DDBJ whole genome shotgun (WGS) entry which is preliminary data.</text>
</comment>